<evidence type="ECO:0000313" key="6">
    <source>
        <dbReference type="EMBL" id="ANX04583.1"/>
    </source>
</evidence>
<dbReference type="STRING" id="1810504.PG2T_10650"/>
<comment type="similarity">
    <text evidence="2">Belongs to the bacterial ring-hydroxylating dioxygenase beta subunit family.</text>
</comment>
<proteinExistence type="inferred from homology"/>
<dbReference type="EMBL" id="CP014671">
    <property type="protein sequence ID" value="ANX04583.1"/>
    <property type="molecule type" value="Genomic_DNA"/>
</dbReference>
<dbReference type="CDD" id="cd00667">
    <property type="entry name" value="ring_hydroxylating_dioxygenases_beta"/>
    <property type="match status" value="1"/>
</dbReference>
<reference evidence="7" key="1">
    <citation type="submission" date="2016-03" db="EMBL/GenBank/DDBJ databases">
        <title>Complete genome sequence of Solimmundus cernigliae, representing a novel lineage of polycyclic aromatic hydrocarbon degraders within the Gammaproteobacteria.</title>
        <authorList>
            <person name="Singleton D.R."/>
            <person name="Dickey A.N."/>
            <person name="Scholl E.H."/>
            <person name="Wright F.A."/>
            <person name="Aitken M.D."/>
        </authorList>
    </citation>
    <scope>NUCLEOTIDE SEQUENCE [LARGE SCALE GENOMIC DNA]</scope>
    <source>
        <strain evidence="7">TR3.2</strain>
    </source>
</reference>
<dbReference type="Gene3D" id="3.10.450.50">
    <property type="match status" value="1"/>
</dbReference>
<dbReference type="PANTHER" id="PTHR41534:SF2">
    <property type="entry name" value="3-PHENYLPROPIONATE_CINNAMIC ACID DIOXYGENASE SUBUNIT BETA"/>
    <property type="match status" value="1"/>
</dbReference>
<dbReference type="NCBIfam" id="NF007479">
    <property type="entry name" value="PRK10069.1"/>
    <property type="match status" value="1"/>
</dbReference>
<evidence type="ECO:0000256" key="4">
    <source>
        <dbReference type="ARBA" id="ARBA00022964"/>
    </source>
</evidence>
<dbReference type="Proteomes" id="UP000092952">
    <property type="component" value="Chromosome"/>
</dbReference>
<keyword evidence="4 6" id="KW-0223">Dioxygenase</keyword>
<accession>A0A1B1YVB3</accession>
<dbReference type="RefSeq" id="WP_068805074.1">
    <property type="nucleotide sequence ID" value="NZ_CP014671.1"/>
</dbReference>
<dbReference type="InParanoid" id="A0A1B1YVB3"/>
<dbReference type="GO" id="GO:0019380">
    <property type="term" value="P:3-phenylpropionate catabolic process"/>
    <property type="evidence" value="ECO:0007669"/>
    <property type="project" value="TreeGrafter"/>
</dbReference>
<comment type="pathway">
    <text evidence="1">Aromatic compound metabolism.</text>
</comment>
<dbReference type="AlphaFoldDB" id="A0A1B1YVB3"/>
<protein>
    <submittedName>
        <fullName evidence="6">Aromatic-ring-hydroxylating dioxygenase subunit beta</fullName>
    </submittedName>
</protein>
<dbReference type="InterPro" id="IPR000391">
    <property type="entry name" value="Rng_hydr_dOase-bsu"/>
</dbReference>
<evidence type="ECO:0000313" key="7">
    <source>
        <dbReference type="Proteomes" id="UP000092952"/>
    </source>
</evidence>
<keyword evidence="5" id="KW-0560">Oxidoreductase</keyword>
<dbReference type="SUPFAM" id="SSF54427">
    <property type="entry name" value="NTF2-like"/>
    <property type="match status" value="1"/>
</dbReference>
<evidence type="ECO:0000256" key="1">
    <source>
        <dbReference type="ARBA" id="ARBA00005211"/>
    </source>
</evidence>
<organism evidence="6 7">
    <name type="scientific">Immundisolibacter cernigliae</name>
    <dbReference type="NCBI Taxonomy" id="1810504"/>
    <lineage>
        <taxon>Bacteria</taxon>
        <taxon>Pseudomonadati</taxon>
        <taxon>Pseudomonadota</taxon>
        <taxon>Gammaproteobacteria</taxon>
        <taxon>Immundisolibacterales</taxon>
        <taxon>Immundisolibacteraceae</taxon>
        <taxon>Immundisolibacter</taxon>
    </lineage>
</organism>
<name>A0A1B1YVB3_9GAMM</name>
<sequence length="175" mass="20166">MSAETHALLSIDQHLALTQTLYREARLLDEERFADWLDLLADDVHYRMPLTARRFRADRSAALAGGAGYVFDDDKGRLGLRVQRLESGLVWAEDPRNRVRRIVSNVEIYRAQTDGEATVHSVIEVHRSRMDAQQRRLTAARTDLWRLEGGGWRLVRRLIGFDHPVVIDSNLNVFF</sequence>
<evidence type="ECO:0000256" key="5">
    <source>
        <dbReference type="ARBA" id="ARBA00023002"/>
    </source>
</evidence>
<evidence type="ECO:0000256" key="2">
    <source>
        <dbReference type="ARBA" id="ARBA00009570"/>
    </source>
</evidence>
<keyword evidence="3" id="KW-0058">Aromatic hydrocarbons catabolism</keyword>
<dbReference type="PANTHER" id="PTHR41534">
    <property type="entry name" value="BLR3401 PROTEIN"/>
    <property type="match status" value="1"/>
</dbReference>
<keyword evidence="7" id="KW-1185">Reference proteome</keyword>
<dbReference type="Pfam" id="PF00866">
    <property type="entry name" value="Ring_hydroxyl_B"/>
    <property type="match status" value="1"/>
</dbReference>
<gene>
    <name evidence="6" type="ORF">PG2T_10650</name>
</gene>
<dbReference type="InterPro" id="IPR032710">
    <property type="entry name" value="NTF2-like_dom_sf"/>
</dbReference>
<dbReference type="KEGG" id="gbi:PG2T_10650"/>
<dbReference type="GO" id="GO:0051213">
    <property type="term" value="F:dioxygenase activity"/>
    <property type="evidence" value="ECO:0007669"/>
    <property type="project" value="UniProtKB-KW"/>
</dbReference>
<dbReference type="OrthoDB" id="7062869at2"/>
<evidence type="ECO:0000256" key="3">
    <source>
        <dbReference type="ARBA" id="ARBA00022797"/>
    </source>
</evidence>